<feature type="transmembrane region" description="Helical" evidence="9">
    <location>
        <begin position="39"/>
        <end position="57"/>
    </location>
</feature>
<keyword evidence="4 9" id="KW-0762">Sugar transport</keyword>
<gene>
    <name evidence="10" type="ORF">P3X46_035068</name>
</gene>
<evidence type="ECO:0000256" key="4">
    <source>
        <dbReference type="ARBA" id="ARBA00022597"/>
    </source>
</evidence>
<dbReference type="Pfam" id="PF03083">
    <property type="entry name" value="MtN3_slv"/>
    <property type="match status" value="2"/>
</dbReference>
<keyword evidence="6" id="KW-0677">Repeat</keyword>
<evidence type="ECO:0000256" key="1">
    <source>
        <dbReference type="ARBA" id="ARBA00004127"/>
    </source>
</evidence>
<feature type="transmembrane region" description="Helical" evidence="9">
    <location>
        <begin position="187"/>
        <end position="208"/>
    </location>
</feature>
<feature type="transmembrane region" description="Helical" evidence="9">
    <location>
        <begin position="126"/>
        <end position="147"/>
    </location>
</feature>
<accession>A0ABQ9KAJ6</accession>
<dbReference type="Gene3D" id="1.20.1280.290">
    <property type="match status" value="2"/>
</dbReference>
<organism evidence="10 11">
    <name type="scientific">Hevea brasiliensis</name>
    <name type="common">Para rubber tree</name>
    <name type="synonym">Siphonia brasiliensis</name>
    <dbReference type="NCBI Taxonomy" id="3981"/>
    <lineage>
        <taxon>Eukaryota</taxon>
        <taxon>Viridiplantae</taxon>
        <taxon>Streptophyta</taxon>
        <taxon>Embryophyta</taxon>
        <taxon>Tracheophyta</taxon>
        <taxon>Spermatophyta</taxon>
        <taxon>Magnoliopsida</taxon>
        <taxon>eudicotyledons</taxon>
        <taxon>Gunneridae</taxon>
        <taxon>Pentapetalae</taxon>
        <taxon>rosids</taxon>
        <taxon>fabids</taxon>
        <taxon>Malpighiales</taxon>
        <taxon>Euphorbiaceae</taxon>
        <taxon>Crotonoideae</taxon>
        <taxon>Micrandreae</taxon>
        <taxon>Hevea</taxon>
    </lineage>
</organism>
<feature type="transmembrane region" description="Helical" evidence="9">
    <location>
        <begin position="6"/>
        <end position="27"/>
    </location>
</feature>
<evidence type="ECO:0000256" key="8">
    <source>
        <dbReference type="ARBA" id="ARBA00023136"/>
    </source>
</evidence>
<proteinExistence type="inferred from homology"/>
<evidence type="ECO:0000256" key="6">
    <source>
        <dbReference type="ARBA" id="ARBA00022737"/>
    </source>
</evidence>
<dbReference type="PANTHER" id="PTHR10791:SF142">
    <property type="entry name" value="BIDIRECTIONAL SUGAR TRANSPORTER SWEET16"/>
    <property type="match status" value="1"/>
</dbReference>
<keyword evidence="5 9" id="KW-0812">Transmembrane</keyword>
<evidence type="ECO:0000256" key="2">
    <source>
        <dbReference type="ARBA" id="ARBA00007809"/>
    </source>
</evidence>
<evidence type="ECO:0000313" key="11">
    <source>
        <dbReference type="Proteomes" id="UP001174677"/>
    </source>
</evidence>
<dbReference type="EMBL" id="JARPOI010000025">
    <property type="protein sequence ID" value="KAJ9131406.1"/>
    <property type="molecule type" value="Genomic_DNA"/>
</dbReference>
<dbReference type="PANTHER" id="PTHR10791">
    <property type="entry name" value="RAG1-ACTIVATING PROTEIN 1"/>
    <property type="match status" value="1"/>
</dbReference>
<keyword evidence="3 9" id="KW-0813">Transport</keyword>
<dbReference type="InterPro" id="IPR004316">
    <property type="entry name" value="SWEET_rpt"/>
</dbReference>
<feature type="transmembrane region" description="Helical" evidence="9">
    <location>
        <begin position="159"/>
        <end position="181"/>
    </location>
</feature>
<keyword evidence="7 9" id="KW-1133">Transmembrane helix</keyword>
<feature type="transmembrane region" description="Helical" evidence="9">
    <location>
        <begin position="63"/>
        <end position="88"/>
    </location>
</feature>
<name>A0ABQ9KAJ6_HEVBR</name>
<reference evidence="10 11" key="1">
    <citation type="journal article" date="2023" name="Plant Biotechnol. J.">
        <title>Chromosome-level wild Hevea brasiliensis genome provides new tools for genomic-assisted breeding and valuable loci to elevate rubber yield.</title>
        <authorList>
            <person name="Cheng H."/>
            <person name="Song X."/>
            <person name="Hu Y."/>
            <person name="Wu T."/>
            <person name="Yang Q."/>
            <person name="An Z."/>
            <person name="Feng S."/>
            <person name="Deng Z."/>
            <person name="Wu W."/>
            <person name="Zeng X."/>
            <person name="Tu M."/>
            <person name="Wang X."/>
            <person name="Huang H."/>
        </authorList>
    </citation>
    <scope>NUCLEOTIDE SEQUENCE [LARGE SCALE GENOMIC DNA]</scope>
    <source>
        <strain evidence="10">MT/VB/25A 57/8</strain>
    </source>
</reference>
<protein>
    <recommendedName>
        <fullName evidence="9">Bidirectional sugar transporter SWEET</fullName>
    </recommendedName>
</protein>
<evidence type="ECO:0000256" key="3">
    <source>
        <dbReference type="ARBA" id="ARBA00022448"/>
    </source>
</evidence>
<dbReference type="Proteomes" id="UP001174677">
    <property type="component" value="Unassembled WGS sequence"/>
</dbReference>
<evidence type="ECO:0000256" key="5">
    <source>
        <dbReference type="ARBA" id="ARBA00022692"/>
    </source>
</evidence>
<evidence type="ECO:0000313" key="10">
    <source>
        <dbReference type="EMBL" id="KAJ9131406.1"/>
    </source>
</evidence>
<keyword evidence="8 9" id="KW-0472">Membrane</keyword>
<comment type="similarity">
    <text evidence="2 9">Belongs to the SWEET sugar transporter family.</text>
</comment>
<dbReference type="InterPro" id="IPR047664">
    <property type="entry name" value="SWEET"/>
</dbReference>
<evidence type="ECO:0000256" key="9">
    <source>
        <dbReference type="RuleBase" id="RU910715"/>
    </source>
</evidence>
<feature type="transmembrane region" description="Helical" evidence="9">
    <location>
        <begin position="100"/>
        <end position="120"/>
    </location>
</feature>
<comment type="function">
    <text evidence="9">Mediates both low-affinity uptake and efflux of sugar across the membrane.</text>
</comment>
<evidence type="ECO:0000256" key="7">
    <source>
        <dbReference type="ARBA" id="ARBA00022989"/>
    </source>
</evidence>
<comment type="subcellular location">
    <subcellularLocation>
        <location evidence="9">Cell membrane</location>
        <topology evidence="9">Multi-pass membrane protein</topology>
    </subcellularLocation>
    <subcellularLocation>
        <location evidence="1">Endomembrane system</location>
        <topology evidence="1">Multi-pass membrane protein</topology>
    </subcellularLocation>
</comment>
<comment type="caution">
    <text evidence="10">The sequence shown here is derived from an EMBL/GenBank/DDBJ whole genome shotgun (WGS) entry which is preliminary data.</text>
</comment>
<keyword evidence="11" id="KW-1185">Reference proteome</keyword>
<sequence>MASISFIIGIIGNIISFFVFTCPIKTFWEVVKNKSTEDYEVFPYIITLLGTSLWTFYGCLKPGGLLVVTVNGIGATFQFIYVTLFLIYAPKNKKVRAAKLVALLNVGFLGVVIAVTLLALHAKLRLTFVGLICVGMTTIVYGSPLSAMKTVIKTKSVEFMPFLLSFSLFLNAGIWLIYAAVIRDYYMTVPSVLGVLLGIIQLILYAMYKKKPMSTKSTNEMQEKGSDNAIKEDLEMQVCNNNGDDCQCNRKENGQYAIKDSEKQFL</sequence>